<dbReference type="Pfam" id="PF03031">
    <property type="entry name" value="NIF"/>
    <property type="match status" value="1"/>
</dbReference>
<feature type="compositionally biased region" description="Low complexity" evidence="10">
    <location>
        <begin position="777"/>
        <end position="786"/>
    </location>
</feature>
<feature type="compositionally biased region" description="Polar residues" evidence="10">
    <location>
        <begin position="708"/>
        <end position="720"/>
    </location>
</feature>
<feature type="domain" description="BRCT" evidence="11">
    <location>
        <begin position="538"/>
        <end position="639"/>
    </location>
</feature>
<feature type="compositionally biased region" description="Basic and acidic residues" evidence="10">
    <location>
        <begin position="373"/>
        <end position="391"/>
    </location>
</feature>
<name>A0AAD9P0L4_RIDPI</name>
<evidence type="ECO:0000256" key="3">
    <source>
        <dbReference type="ARBA" id="ARBA00022801"/>
    </source>
</evidence>
<dbReference type="CDD" id="cd17729">
    <property type="entry name" value="BRCT_CTDP1"/>
    <property type="match status" value="1"/>
</dbReference>
<dbReference type="InterPro" id="IPR011947">
    <property type="entry name" value="FCP1_euk"/>
</dbReference>
<dbReference type="InterPro" id="IPR035915">
    <property type="entry name" value="Plakin_repeat_sf"/>
</dbReference>
<dbReference type="SUPFAM" id="SSF56784">
    <property type="entry name" value="HAD-like"/>
    <property type="match status" value="1"/>
</dbReference>
<dbReference type="Gene3D" id="3.40.50.10190">
    <property type="entry name" value="BRCT domain"/>
    <property type="match status" value="1"/>
</dbReference>
<feature type="compositionally biased region" description="Basic and acidic residues" evidence="10">
    <location>
        <begin position="326"/>
        <end position="365"/>
    </location>
</feature>
<comment type="function">
    <text evidence="9">This promotes the activity of RNA polymerase II.</text>
</comment>
<proteinExistence type="predicted"/>
<dbReference type="PROSITE" id="PS50969">
    <property type="entry name" value="FCP1"/>
    <property type="match status" value="1"/>
</dbReference>
<dbReference type="InterPro" id="IPR036412">
    <property type="entry name" value="HAD-like_sf"/>
</dbReference>
<feature type="region of interest" description="Disordered" evidence="10">
    <location>
        <begin position="647"/>
        <end position="668"/>
    </location>
</feature>
<keyword evidence="14" id="KW-1185">Reference proteome</keyword>
<dbReference type="CDD" id="cd07521">
    <property type="entry name" value="HAD_FCP1-like"/>
    <property type="match status" value="1"/>
</dbReference>
<dbReference type="InterPro" id="IPR001357">
    <property type="entry name" value="BRCT_dom"/>
</dbReference>
<keyword evidence="3 9" id="KW-0378">Hydrolase</keyword>
<feature type="domain" description="FCP1 homology" evidence="12">
    <location>
        <begin position="72"/>
        <end position="222"/>
    </location>
</feature>
<comment type="catalytic activity">
    <reaction evidence="7 9">
        <text>O-phospho-L-seryl-[protein] + H2O = L-seryl-[protein] + phosphate</text>
        <dbReference type="Rhea" id="RHEA:20629"/>
        <dbReference type="Rhea" id="RHEA-COMP:9863"/>
        <dbReference type="Rhea" id="RHEA-COMP:11604"/>
        <dbReference type="ChEBI" id="CHEBI:15377"/>
        <dbReference type="ChEBI" id="CHEBI:29999"/>
        <dbReference type="ChEBI" id="CHEBI:43474"/>
        <dbReference type="ChEBI" id="CHEBI:83421"/>
        <dbReference type="EC" id="3.1.3.16"/>
    </reaction>
</comment>
<evidence type="ECO:0000259" key="12">
    <source>
        <dbReference type="PROSITE" id="PS50969"/>
    </source>
</evidence>
<feature type="region of interest" description="Disordered" evidence="10">
    <location>
        <begin position="681"/>
        <end position="727"/>
    </location>
</feature>
<dbReference type="GO" id="GO:0008420">
    <property type="term" value="F:RNA polymerase II CTD heptapeptide repeat phosphatase activity"/>
    <property type="evidence" value="ECO:0007669"/>
    <property type="project" value="UniProtKB-UniRule"/>
</dbReference>
<feature type="region of interest" description="Disordered" evidence="10">
    <location>
        <begin position="214"/>
        <end position="484"/>
    </location>
</feature>
<dbReference type="AlphaFoldDB" id="A0AAD9P0L4"/>
<feature type="compositionally biased region" description="Basic and acidic residues" evidence="10">
    <location>
        <begin position="465"/>
        <end position="480"/>
    </location>
</feature>
<feature type="compositionally biased region" description="Polar residues" evidence="10">
    <location>
        <begin position="435"/>
        <end position="447"/>
    </location>
</feature>
<dbReference type="Gene3D" id="3.40.50.1000">
    <property type="entry name" value="HAD superfamily/HAD-like"/>
    <property type="match status" value="1"/>
</dbReference>
<comment type="catalytic activity">
    <reaction evidence="8 9">
        <text>O-phospho-L-threonyl-[protein] + H2O = L-threonyl-[protein] + phosphate</text>
        <dbReference type="Rhea" id="RHEA:47004"/>
        <dbReference type="Rhea" id="RHEA-COMP:11060"/>
        <dbReference type="Rhea" id="RHEA-COMP:11605"/>
        <dbReference type="ChEBI" id="CHEBI:15377"/>
        <dbReference type="ChEBI" id="CHEBI:30013"/>
        <dbReference type="ChEBI" id="CHEBI:43474"/>
        <dbReference type="ChEBI" id="CHEBI:61977"/>
        <dbReference type="EC" id="3.1.3.16"/>
    </reaction>
</comment>
<evidence type="ECO:0000259" key="11">
    <source>
        <dbReference type="PROSITE" id="PS50172"/>
    </source>
</evidence>
<gene>
    <name evidence="13" type="ORF">NP493_215g04004</name>
</gene>
<organism evidence="13 14">
    <name type="scientific">Ridgeia piscesae</name>
    <name type="common">Tubeworm</name>
    <dbReference type="NCBI Taxonomy" id="27915"/>
    <lineage>
        <taxon>Eukaryota</taxon>
        <taxon>Metazoa</taxon>
        <taxon>Spiralia</taxon>
        <taxon>Lophotrochozoa</taxon>
        <taxon>Annelida</taxon>
        <taxon>Polychaeta</taxon>
        <taxon>Sedentaria</taxon>
        <taxon>Canalipalpata</taxon>
        <taxon>Sabellida</taxon>
        <taxon>Siboglinidae</taxon>
        <taxon>Ridgeia</taxon>
    </lineage>
</organism>
<feature type="region of interest" description="Disordered" evidence="10">
    <location>
        <begin position="750"/>
        <end position="857"/>
    </location>
</feature>
<feature type="compositionally biased region" description="Polar residues" evidence="10">
    <location>
        <begin position="281"/>
        <end position="296"/>
    </location>
</feature>
<keyword evidence="5 9" id="KW-0539">Nucleus</keyword>
<evidence type="ECO:0000256" key="1">
    <source>
        <dbReference type="ARBA" id="ARBA00004123"/>
    </source>
</evidence>
<dbReference type="InterPro" id="IPR004274">
    <property type="entry name" value="FCP1_dom"/>
</dbReference>
<dbReference type="PROSITE" id="PS50172">
    <property type="entry name" value="BRCT"/>
    <property type="match status" value="1"/>
</dbReference>
<dbReference type="InterPro" id="IPR023214">
    <property type="entry name" value="HAD_sf"/>
</dbReference>
<dbReference type="GO" id="GO:0005634">
    <property type="term" value="C:nucleus"/>
    <property type="evidence" value="ECO:0007669"/>
    <property type="project" value="UniProtKB-SubCell"/>
</dbReference>
<evidence type="ECO:0000313" key="14">
    <source>
        <dbReference type="Proteomes" id="UP001209878"/>
    </source>
</evidence>
<evidence type="ECO:0000256" key="9">
    <source>
        <dbReference type="RuleBase" id="RU366066"/>
    </source>
</evidence>
<feature type="compositionally biased region" description="Acidic residues" evidence="10">
    <location>
        <begin position="805"/>
        <end position="816"/>
    </location>
</feature>
<dbReference type="Proteomes" id="UP001209878">
    <property type="component" value="Unassembled WGS sequence"/>
</dbReference>
<feature type="compositionally biased region" description="Basic and acidic residues" evidence="10">
    <location>
        <begin position="218"/>
        <end position="230"/>
    </location>
</feature>
<keyword evidence="4" id="KW-0904">Protein phosphatase</keyword>
<accession>A0AAD9P0L4</accession>
<feature type="compositionally biased region" description="Basic and acidic residues" evidence="10">
    <location>
        <begin position="398"/>
        <end position="434"/>
    </location>
</feature>
<dbReference type="EMBL" id="JAODUO010000216">
    <property type="protein sequence ID" value="KAK2185984.1"/>
    <property type="molecule type" value="Genomic_DNA"/>
</dbReference>
<dbReference type="SUPFAM" id="SSF75399">
    <property type="entry name" value="Plakin repeat"/>
    <property type="match status" value="1"/>
</dbReference>
<evidence type="ECO:0000313" key="13">
    <source>
        <dbReference type="EMBL" id="KAK2185984.1"/>
    </source>
</evidence>
<comment type="caution">
    <text evidence="13">The sequence shown here is derived from an EMBL/GenBank/DDBJ whole genome shotgun (WGS) entry which is preliminary data.</text>
</comment>
<reference evidence="13" key="1">
    <citation type="journal article" date="2023" name="Mol. Biol. Evol.">
        <title>Third-Generation Sequencing Reveals the Adaptive Role of the Epigenome in Three Deep-Sea Polychaetes.</title>
        <authorList>
            <person name="Perez M."/>
            <person name="Aroh O."/>
            <person name="Sun Y."/>
            <person name="Lan Y."/>
            <person name="Juniper S.K."/>
            <person name="Young C.R."/>
            <person name="Angers B."/>
            <person name="Qian P.Y."/>
        </authorList>
    </citation>
    <scope>NUCLEOTIDE SEQUENCE</scope>
    <source>
        <strain evidence="13">R07B-5</strain>
    </source>
</reference>
<sequence length="857" mass="95346">MSPCVPRQETQQVGQTKTKGASIAMVHSVPELVVSEQQAIELGNIDEVIHHVLLLQQAIELGNIDEVIHHVLLLQQAIELGNIDEDVYHFKLLHGRAVMWHHTKFRPGTERFLRNISQLYELHICSFGARMYAHTVAKFIDPEGKYFSHRILSRDECFSPNSKTANLKALFPCGDAMVCIIDDREDVWNYATNLIHVKPYTFFRGTADINAPQSLDKTGAEEGGKGDKAPARKARVVRVPKKKLPEEPQLPAGKTKQRSGKGEECCATNTEEVMEHDETDAVSNTSDQTAQKTGLTGATEENKNEESKMETQTESETAGGPVLETDTDKKVDAKEESSKTEPIDLKGESDTDKSEMTDPKEESSIKGESGTGKIERPDLKDENSLNKTEPKDLEEESCMDKTESPNSKEESGKDQTEIADNKGECGKVAEEPSNGRHSLQNKSMDSDNMTDDHTANSAVASSAMEKTDVDSTSAEQRKEMPEDEYEEMIEWEDDDDYLLYLENVLQRIHTAFYKVYDQLKQTTPRDPGPDLKSIIPYVRKKVLKGFNIVFSGMFPTNQPPEKSRAYCVATALGANIQPVLVARNGDNDTNATTHMVAARVGTSKVNSVKKFPGVHIVNANWLWCCSERWEAVDERLFPLTEQTSVSYSCNSPDVTKQQNSGSKRKTTDDNVTLAVYDPVTGKRVGNKKPKMDETKANGDPVDAANATVEDNVTMPSMPSTSKREQRFSESYNPLYAFSKDDIASMDKEVEEIFDESESSDSENELRRKVLGRTGRDSSSSEADSLSGEFPRGWKCKRGKHRVDEKDEGEEGSDSENVEGAVNENSQDTSEDDDDFNESIGSVDEEMAAAVEKEFLSM</sequence>
<dbReference type="InterPro" id="IPR036420">
    <property type="entry name" value="BRCT_dom_sf"/>
</dbReference>
<feature type="compositionally biased region" description="Polar residues" evidence="10">
    <location>
        <begin position="647"/>
        <end position="661"/>
    </location>
</feature>
<dbReference type="EC" id="3.1.3.16" evidence="2 9"/>
<feature type="compositionally biased region" description="Basic residues" evidence="10">
    <location>
        <begin position="231"/>
        <end position="242"/>
    </location>
</feature>
<evidence type="ECO:0000256" key="4">
    <source>
        <dbReference type="ARBA" id="ARBA00022912"/>
    </source>
</evidence>
<dbReference type="PANTHER" id="PTHR23081">
    <property type="entry name" value="RNA POLYMERASE II CTD PHOSPHATASE"/>
    <property type="match status" value="1"/>
</dbReference>
<feature type="compositionally biased region" description="Acidic residues" evidence="10">
    <location>
        <begin position="828"/>
        <end position="846"/>
    </location>
</feature>
<evidence type="ECO:0000256" key="7">
    <source>
        <dbReference type="ARBA" id="ARBA00047761"/>
    </source>
</evidence>
<protein>
    <recommendedName>
        <fullName evidence="6 9">RNA polymerase II subunit A C-terminal domain phosphatase</fullName>
        <ecNumber evidence="2 9">3.1.3.16</ecNumber>
    </recommendedName>
</protein>
<evidence type="ECO:0000256" key="2">
    <source>
        <dbReference type="ARBA" id="ARBA00013081"/>
    </source>
</evidence>
<dbReference type="Pfam" id="PF09309">
    <property type="entry name" value="FCP1_C"/>
    <property type="match status" value="1"/>
</dbReference>
<dbReference type="FunFam" id="3.40.50.10190:FF:000007">
    <property type="entry name" value="RNA polymerase II subunit A C-terminal domain phosphatase"/>
    <property type="match status" value="1"/>
</dbReference>
<feature type="compositionally biased region" description="Basic and acidic residues" evidence="10">
    <location>
        <begin position="300"/>
        <end position="311"/>
    </location>
</feature>
<dbReference type="PANTHER" id="PTHR23081:SF36">
    <property type="entry name" value="RNA POLYMERASE II SUBUNIT A C-TERMINAL DOMAIN PHOSPHATASE"/>
    <property type="match status" value="1"/>
</dbReference>
<evidence type="ECO:0000256" key="8">
    <source>
        <dbReference type="ARBA" id="ARBA00048336"/>
    </source>
</evidence>
<dbReference type="InterPro" id="IPR015388">
    <property type="entry name" value="FCP1_C"/>
</dbReference>
<dbReference type="InterPro" id="IPR039189">
    <property type="entry name" value="Fcp1"/>
</dbReference>
<dbReference type="SMART" id="SM00577">
    <property type="entry name" value="CPDc"/>
    <property type="match status" value="1"/>
</dbReference>
<evidence type="ECO:0000256" key="6">
    <source>
        <dbReference type="ARBA" id="ARBA00040602"/>
    </source>
</evidence>
<dbReference type="SUPFAM" id="SSF52113">
    <property type="entry name" value="BRCT domain"/>
    <property type="match status" value="1"/>
</dbReference>
<comment type="subcellular location">
    <subcellularLocation>
        <location evidence="1 9">Nucleus</location>
    </subcellularLocation>
</comment>
<feature type="compositionally biased region" description="Acidic residues" evidence="10">
    <location>
        <begin position="750"/>
        <end position="762"/>
    </location>
</feature>
<evidence type="ECO:0000256" key="5">
    <source>
        <dbReference type="ARBA" id="ARBA00023242"/>
    </source>
</evidence>
<evidence type="ECO:0000256" key="10">
    <source>
        <dbReference type="SAM" id="MobiDB-lite"/>
    </source>
</evidence>
<dbReference type="NCBIfam" id="TIGR02250">
    <property type="entry name" value="FCP1_euk"/>
    <property type="match status" value="1"/>
</dbReference>